<comment type="caution">
    <text evidence="6">The sequence shown here is derived from an EMBL/GenBank/DDBJ whole genome shotgun (WGS) entry which is preliminary data.</text>
</comment>
<reference evidence="6 7" key="1">
    <citation type="submission" date="2008-10" db="EMBL/GenBank/DDBJ databases">
        <title>Draft genome sequence of Parabacteroides johnsonii (DSM 18315).</title>
        <authorList>
            <person name="Sudarsanam P."/>
            <person name="Ley R."/>
            <person name="Guruge J."/>
            <person name="Turnbaugh P.J."/>
            <person name="Mahowald M."/>
            <person name="Liep D."/>
            <person name="Gordon J."/>
        </authorList>
    </citation>
    <scope>NUCLEOTIDE SEQUENCE [LARGE SCALE GENOMIC DNA]</scope>
    <source>
        <strain evidence="6 7">DSM 18315</strain>
    </source>
</reference>
<dbReference type="PROSITE" id="PS00092">
    <property type="entry name" value="N6_MTASE"/>
    <property type="match status" value="1"/>
</dbReference>
<feature type="domain" description="DNA methylase N-4/N-6" evidence="5">
    <location>
        <begin position="127"/>
        <end position="175"/>
    </location>
</feature>
<comment type="similarity">
    <text evidence="1">Belongs to the N(4)/N(6)-methyltransferase family.</text>
</comment>
<dbReference type="Gene3D" id="3.40.50.150">
    <property type="entry name" value="Vaccinia Virus protein VP39"/>
    <property type="match status" value="2"/>
</dbReference>
<dbReference type="AlphaFoldDB" id="B7BAE2"/>
<evidence type="ECO:0000256" key="1">
    <source>
        <dbReference type="ARBA" id="ARBA00006594"/>
    </source>
</evidence>
<evidence type="ECO:0000256" key="3">
    <source>
        <dbReference type="ARBA" id="ARBA00022679"/>
    </source>
</evidence>
<proteinExistence type="inferred from homology"/>
<dbReference type="InterPro" id="IPR002941">
    <property type="entry name" value="DNA_methylase_N4/N6"/>
</dbReference>
<feature type="region of interest" description="Disordered" evidence="4">
    <location>
        <begin position="1"/>
        <end position="26"/>
    </location>
</feature>
<evidence type="ECO:0000313" key="6">
    <source>
        <dbReference type="EMBL" id="EEC96600.1"/>
    </source>
</evidence>
<dbReference type="GO" id="GO:0032259">
    <property type="term" value="P:methylation"/>
    <property type="evidence" value="ECO:0007669"/>
    <property type="project" value="UniProtKB-KW"/>
</dbReference>
<dbReference type="InterPro" id="IPR002052">
    <property type="entry name" value="DNA_methylase_N6_adenine_CS"/>
</dbReference>
<evidence type="ECO:0000256" key="2">
    <source>
        <dbReference type="ARBA" id="ARBA00022603"/>
    </source>
</evidence>
<accession>B7BAE2</accession>
<dbReference type="InterPro" id="IPR029063">
    <property type="entry name" value="SAM-dependent_MTases_sf"/>
</dbReference>
<sequence>MSKKTYNSGEPSLGLELEEETATEQKGPVTVLGLTFSNDDERREYFRAELRRKLPELRNIEGFPIGEDDDIIALSDPPYYTACPNPWLNDFIAEWEAEKKDLEAKGLRKTDFEVTEPYSADVSEGKNNPVYTAHTYHTKVPHPAIMRYILHYTQPGDIIFDGFCGTGMTGVAAQACAKSNNEWHSKIESEFVNSVGHKPKWGKRHAICGDLSPYASMISNNYNSPTDISLLKSETQRIMNELKDECGWMYTTLHDNKPIGCINYMVWSDVAICQNCGKEFIYWDSAMSKEKEGLLDNFECPYCKCSHTKATAKRSFQTVYDDVIDDVVNVIKHVPVVMVYTVKGKHIEREPLAYDIDLLKKIDQHPIDTKYIPIQLLPEGYNTEQPKKTQGYFYVHQFYTRRNLIALSILFKKIYESKYPSKLMFLFTAMIGRSTKMQRVHINNYFHGGGGWNAGNLKGTLYIPPFPVETSVLEQIGDKLRLLLKAEPYLPHSFDNVIQVASALKQNMYTNSVDYIFTDPPFGANINYSELNSLPEAWLRVTTNNETEVIENSAQGKSPAFYHNEMQKCFSEYYRILKPGRWMTVEFSNTKASVWNFIQSAITSVGFIIANVASLDKKQGSYKSVTTTTAVKQDLIISCFKPSEKLLAHFENMRQSDDNQNIFVSTQSFIEELLTRLPVIIVNEKKTTAVVERSPKILYDRLIAFFVQNGRQIPMDASEFQRFLRDTFVERDGMFFTAEQAIKYDDLRRQIPEMVSLALFVGSEADGVQWLKRELVDKPQTYQDLQPKWMQDLVAPKKGDAIPELMQILEENFLKNEDSQWYIPDAENEADLEKVRTRRLLREFKTYVEAAEKPKGRIKEARLEALRTGFKNCYQEKDFATIVRVGDRIPQSLLTEDDVLLQYYDIATNRI</sequence>
<dbReference type="STRING" id="537006.PRABACTJOHN_01999"/>
<keyword evidence="2" id="KW-0489">Methyltransferase</keyword>
<evidence type="ECO:0000259" key="5">
    <source>
        <dbReference type="Pfam" id="PF01555"/>
    </source>
</evidence>
<dbReference type="GO" id="GO:0003677">
    <property type="term" value="F:DNA binding"/>
    <property type="evidence" value="ECO:0007669"/>
    <property type="project" value="InterPro"/>
</dbReference>
<dbReference type="Pfam" id="PF01555">
    <property type="entry name" value="N6_N4_Mtase"/>
    <property type="match status" value="2"/>
</dbReference>
<evidence type="ECO:0000256" key="4">
    <source>
        <dbReference type="SAM" id="MobiDB-lite"/>
    </source>
</evidence>
<dbReference type="SUPFAM" id="SSF53335">
    <property type="entry name" value="S-adenosyl-L-methionine-dependent methyltransferases"/>
    <property type="match status" value="2"/>
</dbReference>
<protein>
    <recommendedName>
        <fullName evidence="5">DNA methylase N-4/N-6 domain-containing protein</fullName>
    </recommendedName>
</protein>
<name>B7BAE2_9BACT</name>
<organism evidence="6 7">
    <name type="scientific">Parabacteroides johnsonii DSM 18315</name>
    <dbReference type="NCBI Taxonomy" id="537006"/>
    <lineage>
        <taxon>Bacteria</taxon>
        <taxon>Pseudomonadati</taxon>
        <taxon>Bacteroidota</taxon>
        <taxon>Bacteroidia</taxon>
        <taxon>Bacteroidales</taxon>
        <taxon>Tannerellaceae</taxon>
        <taxon>Parabacteroides</taxon>
    </lineage>
</organism>
<feature type="domain" description="DNA methylase N-4/N-6" evidence="5">
    <location>
        <begin position="513"/>
        <end position="654"/>
    </location>
</feature>
<reference evidence="6 7" key="2">
    <citation type="submission" date="2008-10" db="EMBL/GenBank/DDBJ databases">
        <authorList>
            <person name="Fulton L."/>
            <person name="Clifton S."/>
            <person name="Fulton B."/>
            <person name="Xu J."/>
            <person name="Minx P."/>
            <person name="Pepin K.H."/>
            <person name="Johnson M."/>
            <person name="Bhonagiri V."/>
            <person name="Nash W.E."/>
            <person name="Mardis E.R."/>
            <person name="Wilson R.K."/>
        </authorList>
    </citation>
    <scope>NUCLEOTIDE SEQUENCE [LARGE SCALE GENOMIC DNA]</scope>
    <source>
        <strain evidence="6 7">DSM 18315</strain>
    </source>
</reference>
<dbReference type="RefSeq" id="WP_008149085.1">
    <property type="nucleotide sequence ID" value="NZ_CP102285.1"/>
</dbReference>
<dbReference type="Proteomes" id="UP000005510">
    <property type="component" value="Unassembled WGS sequence"/>
</dbReference>
<gene>
    <name evidence="6" type="ORF">PRABACTJOHN_01999</name>
</gene>
<dbReference type="GO" id="GO:0008170">
    <property type="term" value="F:N-methyltransferase activity"/>
    <property type="evidence" value="ECO:0007669"/>
    <property type="project" value="InterPro"/>
</dbReference>
<dbReference type="HOGENOM" id="CLU_014300_0_0_10"/>
<evidence type="ECO:0000313" key="7">
    <source>
        <dbReference type="Proteomes" id="UP000005510"/>
    </source>
</evidence>
<keyword evidence="3" id="KW-0808">Transferase</keyword>
<dbReference type="GeneID" id="93408149"/>
<dbReference type="EMBL" id="ABYH01000226">
    <property type="protein sequence ID" value="EEC96600.1"/>
    <property type="molecule type" value="Genomic_DNA"/>
</dbReference>